<evidence type="ECO:0000259" key="3">
    <source>
        <dbReference type="PROSITE" id="PS51253"/>
    </source>
</evidence>
<protein>
    <recommendedName>
        <fullName evidence="3">HTH CENPB-type domain-containing protein</fullName>
    </recommendedName>
</protein>
<sequence>MAYTEADLIDAVAAAMEKRREICAIARQFGVPVSTLQHRLKGVQNNRAAAVNLQKIPQTQEDKLAEWVVTQRALGVPATRAQIIEFAKRIIAEQGGTEKVGSPWFRRFLARHPALKPQWTKPMESTRIDGATGVPDSAALIPTPGKRAEPRSTPGKLDIDLTEKATRRRLFRKIKRGHG</sequence>
<keyword evidence="1" id="KW-0238">DNA-binding</keyword>
<evidence type="ECO:0000313" key="4">
    <source>
        <dbReference type="EMBL" id="KAK4103486.1"/>
    </source>
</evidence>
<dbReference type="AlphaFoldDB" id="A0AAN6Q9P6"/>
<dbReference type="Pfam" id="PF03221">
    <property type="entry name" value="HTH_Tnp_Tc5"/>
    <property type="match status" value="1"/>
</dbReference>
<feature type="region of interest" description="Disordered" evidence="2">
    <location>
        <begin position="125"/>
        <end position="158"/>
    </location>
</feature>
<dbReference type="EMBL" id="MU863628">
    <property type="protein sequence ID" value="KAK4103486.1"/>
    <property type="molecule type" value="Genomic_DNA"/>
</dbReference>
<dbReference type="Gene3D" id="1.10.10.60">
    <property type="entry name" value="Homeodomain-like"/>
    <property type="match status" value="2"/>
</dbReference>
<name>A0AAN6Q9P6_9PEZI</name>
<dbReference type="InterPro" id="IPR006600">
    <property type="entry name" value="HTH_CenpB_DNA-bd_dom"/>
</dbReference>
<dbReference type="Proteomes" id="UP001305647">
    <property type="component" value="Unassembled WGS sequence"/>
</dbReference>
<organism evidence="4 5">
    <name type="scientific">Parathielavia hyrcaniae</name>
    <dbReference type="NCBI Taxonomy" id="113614"/>
    <lineage>
        <taxon>Eukaryota</taxon>
        <taxon>Fungi</taxon>
        <taxon>Dikarya</taxon>
        <taxon>Ascomycota</taxon>
        <taxon>Pezizomycotina</taxon>
        <taxon>Sordariomycetes</taxon>
        <taxon>Sordariomycetidae</taxon>
        <taxon>Sordariales</taxon>
        <taxon>Chaetomiaceae</taxon>
        <taxon>Parathielavia</taxon>
    </lineage>
</organism>
<dbReference type="SMART" id="SM00674">
    <property type="entry name" value="CENPB"/>
    <property type="match status" value="1"/>
</dbReference>
<reference evidence="4" key="2">
    <citation type="submission" date="2023-05" db="EMBL/GenBank/DDBJ databases">
        <authorList>
            <consortium name="Lawrence Berkeley National Laboratory"/>
            <person name="Steindorff A."/>
            <person name="Hensen N."/>
            <person name="Bonometti L."/>
            <person name="Westerberg I."/>
            <person name="Brannstrom I.O."/>
            <person name="Guillou S."/>
            <person name="Cros-Aarteil S."/>
            <person name="Calhoun S."/>
            <person name="Haridas S."/>
            <person name="Kuo A."/>
            <person name="Mondo S."/>
            <person name="Pangilinan J."/>
            <person name="Riley R."/>
            <person name="Labutti K."/>
            <person name="Andreopoulos B."/>
            <person name="Lipzen A."/>
            <person name="Chen C."/>
            <person name="Yanf M."/>
            <person name="Daum C."/>
            <person name="Ng V."/>
            <person name="Clum A."/>
            <person name="Ohm R."/>
            <person name="Martin F."/>
            <person name="Silar P."/>
            <person name="Natvig D."/>
            <person name="Lalanne C."/>
            <person name="Gautier V."/>
            <person name="Ament-Velasquez S.L."/>
            <person name="Kruys A."/>
            <person name="Hutchinson M.I."/>
            <person name="Powell A.J."/>
            <person name="Barry K."/>
            <person name="Miller A.N."/>
            <person name="Grigoriev I.V."/>
            <person name="Debuchy R."/>
            <person name="Gladieux P."/>
            <person name="Thoren M.H."/>
            <person name="Johannesson H."/>
        </authorList>
    </citation>
    <scope>NUCLEOTIDE SEQUENCE</scope>
    <source>
        <strain evidence="4">CBS 757.83</strain>
    </source>
</reference>
<comment type="caution">
    <text evidence="4">The sequence shown here is derived from an EMBL/GenBank/DDBJ whole genome shotgun (WGS) entry which is preliminary data.</text>
</comment>
<dbReference type="SUPFAM" id="SSF46689">
    <property type="entry name" value="Homeodomain-like"/>
    <property type="match status" value="2"/>
</dbReference>
<dbReference type="GO" id="GO:0003677">
    <property type="term" value="F:DNA binding"/>
    <property type="evidence" value="ECO:0007669"/>
    <property type="project" value="UniProtKB-KW"/>
</dbReference>
<gene>
    <name evidence="4" type="ORF">N658DRAFT_466705</name>
</gene>
<feature type="domain" description="HTH CENPB-type" evidence="3">
    <location>
        <begin position="48"/>
        <end position="118"/>
    </location>
</feature>
<dbReference type="PROSITE" id="PS51253">
    <property type="entry name" value="HTH_CENPB"/>
    <property type="match status" value="1"/>
</dbReference>
<keyword evidence="5" id="KW-1185">Reference proteome</keyword>
<evidence type="ECO:0000256" key="2">
    <source>
        <dbReference type="SAM" id="MobiDB-lite"/>
    </source>
</evidence>
<accession>A0AAN6Q9P6</accession>
<proteinExistence type="predicted"/>
<reference evidence="4" key="1">
    <citation type="journal article" date="2023" name="Mol. Phylogenet. Evol.">
        <title>Genome-scale phylogeny and comparative genomics of the fungal order Sordariales.</title>
        <authorList>
            <person name="Hensen N."/>
            <person name="Bonometti L."/>
            <person name="Westerberg I."/>
            <person name="Brannstrom I.O."/>
            <person name="Guillou S."/>
            <person name="Cros-Aarteil S."/>
            <person name="Calhoun S."/>
            <person name="Haridas S."/>
            <person name="Kuo A."/>
            <person name="Mondo S."/>
            <person name="Pangilinan J."/>
            <person name="Riley R."/>
            <person name="LaButti K."/>
            <person name="Andreopoulos B."/>
            <person name="Lipzen A."/>
            <person name="Chen C."/>
            <person name="Yan M."/>
            <person name="Daum C."/>
            <person name="Ng V."/>
            <person name="Clum A."/>
            <person name="Steindorff A."/>
            <person name="Ohm R.A."/>
            <person name="Martin F."/>
            <person name="Silar P."/>
            <person name="Natvig D.O."/>
            <person name="Lalanne C."/>
            <person name="Gautier V."/>
            <person name="Ament-Velasquez S.L."/>
            <person name="Kruys A."/>
            <person name="Hutchinson M.I."/>
            <person name="Powell A.J."/>
            <person name="Barry K."/>
            <person name="Miller A.N."/>
            <person name="Grigoriev I.V."/>
            <person name="Debuchy R."/>
            <person name="Gladieux P."/>
            <person name="Hiltunen Thoren M."/>
            <person name="Johannesson H."/>
        </authorList>
    </citation>
    <scope>NUCLEOTIDE SEQUENCE</scope>
    <source>
        <strain evidence="4">CBS 757.83</strain>
    </source>
</reference>
<dbReference type="InterPro" id="IPR009057">
    <property type="entry name" value="Homeodomain-like_sf"/>
</dbReference>
<evidence type="ECO:0000256" key="1">
    <source>
        <dbReference type="ARBA" id="ARBA00023125"/>
    </source>
</evidence>
<evidence type="ECO:0000313" key="5">
    <source>
        <dbReference type="Proteomes" id="UP001305647"/>
    </source>
</evidence>